<sequence>MYENSLIAMEYFLKEVNEIHWLKWIQKDIEEWITERSTVHHLSAYGGMGSFNDVVICGANNHSIPEGAEAWADVIFNWLKALCYFFAKNPEIEYSLSDLKEQIGYHDASLSAFVNGENAPDEMRGIFDNRSPIQGWRCLNCGYAEVCDSGINRYIAQNIVPAYLFEACVSNRLVSTVRGLLYLNISNLDHLISNAKQSIDESGILIRNREEWMRPCPSCGSNNTAIYRWRFSGKRLVADKDNLPLESKKGP</sequence>
<evidence type="ECO:0000259" key="1">
    <source>
        <dbReference type="Pfam" id="PF22294"/>
    </source>
</evidence>
<keyword evidence="3" id="KW-1185">Reference proteome</keyword>
<evidence type="ECO:0000313" key="3">
    <source>
        <dbReference type="Proteomes" id="UP001302429"/>
    </source>
</evidence>
<dbReference type="AlphaFoldDB" id="A0AA97F5I0"/>
<reference evidence="2 3" key="1">
    <citation type="submission" date="2023-10" db="EMBL/GenBank/DDBJ databases">
        <title>Complete genome sequence of a Sphingomonadaceae bacterium.</title>
        <authorList>
            <person name="Yan C."/>
        </authorList>
    </citation>
    <scope>NUCLEOTIDE SEQUENCE [LARGE SCALE GENOMIC DNA]</scope>
    <source>
        <strain evidence="2 3">SCSIO 66989</strain>
    </source>
</reference>
<dbReference type="KEGG" id="acoa:RB602_12685"/>
<evidence type="ECO:0000313" key="2">
    <source>
        <dbReference type="EMBL" id="WOE74694.1"/>
    </source>
</evidence>
<name>A0AA97F5I0_9SPHN</name>
<dbReference type="EMBL" id="CP136594">
    <property type="protein sequence ID" value="WOE74694.1"/>
    <property type="molecule type" value="Genomic_DNA"/>
</dbReference>
<dbReference type="Proteomes" id="UP001302429">
    <property type="component" value="Chromosome"/>
</dbReference>
<proteinExistence type="predicted"/>
<gene>
    <name evidence="2" type="ORF">RB602_12685</name>
</gene>
<accession>A0AA97F5I0</accession>
<dbReference type="InterPro" id="IPR054239">
    <property type="entry name" value="DUF6966"/>
</dbReference>
<dbReference type="RefSeq" id="WP_317080954.1">
    <property type="nucleotide sequence ID" value="NZ_CP136594.1"/>
</dbReference>
<protein>
    <recommendedName>
        <fullName evidence="1">DUF6966 domain-containing protein</fullName>
    </recommendedName>
</protein>
<feature type="domain" description="DUF6966" evidence="1">
    <location>
        <begin position="15"/>
        <end position="64"/>
    </location>
</feature>
<organism evidence="2 3">
    <name type="scientific">Alterisphingorhabdus coralli</name>
    <dbReference type="NCBI Taxonomy" id="3071408"/>
    <lineage>
        <taxon>Bacteria</taxon>
        <taxon>Pseudomonadati</taxon>
        <taxon>Pseudomonadota</taxon>
        <taxon>Alphaproteobacteria</taxon>
        <taxon>Sphingomonadales</taxon>
        <taxon>Sphingomonadaceae</taxon>
        <taxon>Alterisphingorhabdus (ex Yan et al. 2024)</taxon>
    </lineage>
</organism>
<dbReference type="Pfam" id="PF22294">
    <property type="entry name" value="DUF6966"/>
    <property type="match status" value="1"/>
</dbReference>